<evidence type="ECO:0000313" key="2">
    <source>
        <dbReference type="EMBL" id="MED6189240.1"/>
    </source>
</evidence>
<keyword evidence="1" id="KW-1133">Transmembrane helix</keyword>
<gene>
    <name evidence="2" type="ORF">PIB30_093930</name>
</gene>
<proteinExistence type="predicted"/>
<dbReference type="EMBL" id="JASCZI010183280">
    <property type="protein sequence ID" value="MED6189240.1"/>
    <property type="molecule type" value="Genomic_DNA"/>
</dbReference>
<keyword evidence="1" id="KW-0472">Membrane</keyword>
<protein>
    <submittedName>
        <fullName evidence="2">Uncharacterized protein</fullName>
    </submittedName>
</protein>
<name>A0ABU6WTK4_9FABA</name>
<evidence type="ECO:0000256" key="1">
    <source>
        <dbReference type="SAM" id="Phobius"/>
    </source>
</evidence>
<accession>A0ABU6WTK4</accession>
<comment type="caution">
    <text evidence="2">The sequence shown here is derived from an EMBL/GenBank/DDBJ whole genome shotgun (WGS) entry which is preliminary data.</text>
</comment>
<dbReference type="Proteomes" id="UP001341840">
    <property type="component" value="Unassembled WGS sequence"/>
</dbReference>
<keyword evidence="3" id="KW-1185">Reference proteome</keyword>
<feature type="transmembrane region" description="Helical" evidence="1">
    <location>
        <begin position="51"/>
        <end position="76"/>
    </location>
</feature>
<feature type="transmembrane region" description="Helical" evidence="1">
    <location>
        <begin position="23"/>
        <end position="39"/>
    </location>
</feature>
<keyword evidence="1" id="KW-0812">Transmembrane</keyword>
<sequence>MLFSVLVLLLLRRAPTSRLIISPPLSTVLLVVGWYCGAFKEVMSRSHCIVLLQLGTIVSVMGVARANLAVFGWGLLQSIALTLQHCQNWLLSSFDLLQHRCNVDQGFSKNG</sequence>
<evidence type="ECO:0000313" key="3">
    <source>
        <dbReference type="Proteomes" id="UP001341840"/>
    </source>
</evidence>
<organism evidence="2 3">
    <name type="scientific">Stylosanthes scabra</name>
    <dbReference type="NCBI Taxonomy" id="79078"/>
    <lineage>
        <taxon>Eukaryota</taxon>
        <taxon>Viridiplantae</taxon>
        <taxon>Streptophyta</taxon>
        <taxon>Embryophyta</taxon>
        <taxon>Tracheophyta</taxon>
        <taxon>Spermatophyta</taxon>
        <taxon>Magnoliopsida</taxon>
        <taxon>eudicotyledons</taxon>
        <taxon>Gunneridae</taxon>
        <taxon>Pentapetalae</taxon>
        <taxon>rosids</taxon>
        <taxon>fabids</taxon>
        <taxon>Fabales</taxon>
        <taxon>Fabaceae</taxon>
        <taxon>Papilionoideae</taxon>
        <taxon>50 kb inversion clade</taxon>
        <taxon>dalbergioids sensu lato</taxon>
        <taxon>Dalbergieae</taxon>
        <taxon>Pterocarpus clade</taxon>
        <taxon>Stylosanthes</taxon>
    </lineage>
</organism>
<reference evidence="2 3" key="1">
    <citation type="journal article" date="2023" name="Plants (Basel)">
        <title>Bridging the Gap: Combining Genomics and Transcriptomics Approaches to Understand Stylosanthes scabra, an Orphan Legume from the Brazilian Caatinga.</title>
        <authorList>
            <person name="Ferreira-Neto J.R.C."/>
            <person name="da Silva M.D."/>
            <person name="Binneck E."/>
            <person name="de Melo N.F."/>
            <person name="da Silva R.H."/>
            <person name="de Melo A.L.T.M."/>
            <person name="Pandolfi V."/>
            <person name="Bustamante F.O."/>
            <person name="Brasileiro-Vidal A.C."/>
            <person name="Benko-Iseppon A.M."/>
        </authorList>
    </citation>
    <scope>NUCLEOTIDE SEQUENCE [LARGE SCALE GENOMIC DNA]</scope>
    <source>
        <tissue evidence="2">Leaves</tissue>
    </source>
</reference>